<name>A0AA36MD50_CYLNA</name>
<dbReference type="EMBL" id="CATQJL010000326">
    <property type="protein sequence ID" value="CAJ0608719.1"/>
    <property type="molecule type" value="Genomic_DNA"/>
</dbReference>
<gene>
    <name evidence="1" type="ORF">CYNAS_LOCUS20702</name>
</gene>
<keyword evidence="2" id="KW-1185">Reference proteome</keyword>
<reference evidence="1" key="1">
    <citation type="submission" date="2023-07" db="EMBL/GenBank/DDBJ databases">
        <authorList>
            <consortium name="CYATHOMIX"/>
        </authorList>
    </citation>
    <scope>NUCLEOTIDE SEQUENCE</scope>
    <source>
        <strain evidence="1">N/A</strain>
    </source>
</reference>
<comment type="caution">
    <text evidence="1">The sequence shown here is derived from an EMBL/GenBank/DDBJ whole genome shotgun (WGS) entry which is preliminary data.</text>
</comment>
<organism evidence="1 2">
    <name type="scientific">Cylicocyclus nassatus</name>
    <name type="common">Nematode worm</name>
    <dbReference type="NCBI Taxonomy" id="53992"/>
    <lineage>
        <taxon>Eukaryota</taxon>
        <taxon>Metazoa</taxon>
        <taxon>Ecdysozoa</taxon>
        <taxon>Nematoda</taxon>
        <taxon>Chromadorea</taxon>
        <taxon>Rhabditida</taxon>
        <taxon>Rhabditina</taxon>
        <taxon>Rhabditomorpha</taxon>
        <taxon>Strongyloidea</taxon>
        <taxon>Strongylidae</taxon>
        <taxon>Cylicocyclus</taxon>
    </lineage>
</organism>
<protein>
    <submittedName>
        <fullName evidence="1">Uncharacterized protein</fullName>
    </submittedName>
</protein>
<sequence>MPTLEIFSGQNHSAAVLRRALVYCNSLDRINEEPTIWWTNLGKDDRERSKAFDMLAQARMDWAVFTRTALGRASGDVWAYVLNAVRANSFLQRRSV</sequence>
<evidence type="ECO:0000313" key="1">
    <source>
        <dbReference type="EMBL" id="CAJ0608719.1"/>
    </source>
</evidence>
<dbReference type="Proteomes" id="UP001176961">
    <property type="component" value="Unassembled WGS sequence"/>
</dbReference>
<proteinExistence type="predicted"/>
<accession>A0AA36MD50</accession>
<dbReference type="AlphaFoldDB" id="A0AA36MD50"/>
<evidence type="ECO:0000313" key="2">
    <source>
        <dbReference type="Proteomes" id="UP001176961"/>
    </source>
</evidence>